<dbReference type="Pfam" id="PF20254">
    <property type="entry name" value="DMFA2_C"/>
    <property type="match status" value="1"/>
</dbReference>
<gene>
    <name evidence="2" type="ORF">RPIT_03835</name>
</gene>
<protein>
    <recommendedName>
        <fullName evidence="1">N,N-dimethylformamidase beta subunit-like C-terminal domain-containing protein</fullName>
    </recommendedName>
</protein>
<feature type="domain" description="N,N-dimethylformamidase beta subunit-like C-terminal" evidence="1">
    <location>
        <begin position="38"/>
        <end position="401"/>
    </location>
</feature>
<evidence type="ECO:0000313" key="2">
    <source>
        <dbReference type="EMBL" id="AQP44052.1"/>
    </source>
</evidence>
<name>A0A1Q2CD51_9ACTN</name>
<reference evidence="2 3" key="1">
    <citation type="journal article" date="2016" name="Int. J. Syst. Evol. Microbiol.">
        <title>Tessaracoccus flavus sp. nov., isolated from the drainage system of a lindane-producing factory.</title>
        <authorList>
            <person name="Kumari R."/>
            <person name="Singh P."/>
            <person name="Schumann P."/>
            <person name="Lal R."/>
        </authorList>
    </citation>
    <scope>NUCLEOTIDE SEQUENCE [LARGE SCALE GENOMIC DNA]</scope>
    <source>
        <strain evidence="2 3">RP1T</strain>
    </source>
</reference>
<dbReference type="EMBL" id="CP019605">
    <property type="protein sequence ID" value="AQP44052.1"/>
    <property type="molecule type" value="Genomic_DNA"/>
</dbReference>
<keyword evidence="3" id="KW-1185">Reference proteome</keyword>
<dbReference type="STRING" id="1610493.RPIT_03835"/>
<dbReference type="KEGG" id="tfl:RPIT_03835"/>
<organism evidence="2 3">
    <name type="scientific">Tessaracoccus flavus</name>
    <dbReference type="NCBI Taxonomy" id="1610493"/>
    <lineage>
        <taxon>Bacteria</taxon>
        <taxon>Bacillati</taxon>
        <taxon>Actinomycetota</taxon>
        <taxon>Actinomycetes</taxon>
        <taxon>Propionibacteriales</taxon>
        <taxon>Propionibacteriaceae</taxon>
        <taxon>Tessaracoccus</taxon>
    </lineage>
</organism>
<dbReference type="Proteomes" id="UP000188324">
    <property type="component" value="Chromosome"/>
</dbReference>
<evidence type="ECO:0000259" key="1">
    <source>
        <dbReference type="Pfam" id="PF20254"/>
    </source>
</evidence>
<proteinExistence type="predicted"/>
<accession>A0A1Q2CD51</accession>
<sequence>MEEQATDSALSGFHGAESVLAGDTVALRVHSPGQPVAIDVYRIGHYGGTGGRLVAQIPSQAGTDQPPCTVEADYMVDCSAWSVTHSIDTAGWQPGVYFFNLRHPSGLRKTVPVILRSASHAGTVTIMSGTATHQAYNPTGGSSLYQGVDGDGRISWDHRSRRVTFNRPFASQGTGRVQKILNYEVGLIHHLDSLGVPLSYTTNFALHRDGAGQYAGSPAMVFLGHDEYWSVEMRTAVEKLRDSGTNLLFLGGNTAYWRIRWNDDGTVITSYKDAAEDPVQNSRDTTTLWRSPPAAAPEASLLGGQYVCASPSYVAAPLVVTDPGFWGFAGLGVRAGSQFPGLVGHEIDQVAAASPSTTSVVASSPLQCKNMMGRSDLTYYTAPSGAGVVNVATFGFAWAVSPWIDVAPAESRAFARGFLRNLVVEAAKGPLALRFPSTPDLEKRPELVYVTPGEHLVNGRRWRTVCEAYSQTERCRTEIWATTVRPSGTGFIRSTGWVFNNLTYKPLPRSVWQGNPLARTGTWVSAEGRQWRSECDTPATGRNACRNYLRADVVGPRRDGTAGYEWQRQVWLFNSLVLFR</sequence>
<evidence type="ECO:0000313" key="3">
    <source>
        <dbReference type="Proteomes" id="UP000188324"/>
    </source>
</evidence>
<dbReference type="InterPro" id="IPR046540">
    <property type="entry name" value="DMFA2_C"/>
</dbReference>
<dbReference type="AlphaFoldDB" id="A0A1Q2CD51"/>